<keyword evidence="8" id="KW-1185">Reference proteome</keyword>
<evidence type="ECO:0000256" key="3">
    <source>
        <dbReference type="ARBA" id="ARBA00022833"/>
    </source>
</evidence>
<evidence type="ECO:0000256" key="2">
    <source>
        <dbReference type="ARBA" id="ARBA00022771"/>
    </source>
</evidence>
<dbReference type="Pfam" id="PF20179">
    <property type="entry name" value="MSS51_C"/>
    <property type="match status" value="1"/>
</dbReference>
<dbReference type="STRING" id="7868.ENSCMIP00000015078"/>
<keyword evidence="2 4" id="KW-0863">Zinc-finger</keyword>
<evidence type="ECO:0000313" key="7">
    <source>
        <dbReference type="Ensembl" id="ENSCMIP00000015078.1"/>
    </source>
</evidence>
<reference evidence="8" key="2">
    <citation type="journal article" date="2007" name="PLoS Biol.">
        <title>Survey sequencing and comparative analysis of the elephant shark (Callorhinchus milii) genome.</title>
        <authorList>
            <person name="Venkatesh B."/>
            <person name="Kirkness E.F."/>
            <person name="Loh Y.H."/>
            <person name="Halpern A.L."/>
            <person name="Lee A.P."/>
            <person name="Johnson J."/>
            <person name="Dandona N."/>
            <person name="Viswanathan L.D."/>
            <person name="Tay A."/>
            <person name="Venter J.C."/>
            <person name="Strausberg R.L."/>
            <person name="Brenner S."/>
        </authorList>
    </citation>
    <scope>NUCLEOTIDE SEQUENCE [LARGE SCALE GENOMIC DNA]</scope>
</reference>
<dbReference type="InterPro" id="IPR052839">
    <property type="entry name" value="Mito_gene_expr_regulator"/>
</dbReference>
<accession>A0A4W3HDS0</accession>
<evidence type="ECO:0000259" key="6">
    <source>
        <dbReference type="PROSITE" id="PS50865"/>
    </source>
</evidence>
<dbReference type="OrthoDB" id="5282002at2759"/>
<dbReference type="PANTHER" id="PTHR46920">
    <property type="match status" value="1"/>
</dbReference>
<keyword evidence="3" id="KW-0862">Zinc</keyword>
<sequence>MAQAKAKTHTKAKPPNLKGESPGTDSVYTDALGFFAMDSNVPGLSKVILQKLNMKNYDDYREALQGQKVAADFGIRTYHDMFQRMEDTFKFCAECKKLPEALVDPRALRRCKRCQNVYYCGQECQRANWSVHKRLCKKLKLAAIDRLVEWLVFTGDIPFHSGKWTRSMAEVKGWDEWFLMQEDLDAKLGAVLSCRYMHILWANAGKPRPEDEELVASIRRVTSDFHTRPITIGFALCGFGIAPSQAPVTVHVVGASHTETLDARRTDYDELARAFPDNQGLEVVLIGPEVVEGPAIKAPLQSPAGQGHVHLSGWKGLYHVYWETMVEMERAARPDLVIGFHPGFHASQGLTEGWLPTLLLLRDYGIPVLFTMYSEQELTYSLRILEELEVRIVSSGWSPFASLKLEQVQSNPSKQLVSSNSSYVMLQGAIEAVPELG</sequence>
<dbReference type="Proteomes" id="UP000314986">
    <property type="component" value="Unassembled WGS sequence"/>
</dbReference>
<name>A0A4W3HDS0_CALMI</name>
<dbReference type="PANTHER" id="PTHR46920:SF1">
    <property type="entry name" value="PROTEIN MSS51 HOMOLOG, MITOCHONDRIAL-RELATED"/>
    <property type="match status" value="1"/>
</dbReference>
<dbReference type="GeneID" id="103188266"/>
<evidence type="ECO:0000256" key="1">
    <source>
        <dbReference type="ARBA" id="ARBA00022723"/>
    </source>
</evidence>
<dbReference type="OMA" id="DELGHMF"/>
<dbReference type="Pfam" id="PF01753">
    <property type="entry name" value="zf-MYND"/>
    <property type="match status" value="1"/>
</dbReference>
<dbReference type="GO" id="GO:0008270">
    <property type="term" value="F:zinc ion binding"/>
    <property type="evidence" value="ECO:0007669"/>
    <property type="project" value="UniProtKB-KW"/>
</dbReference>
<dbReference type="InParanoid" id="A0A4W3HDS0"/>
<dbReference type="AlphaFoldDB" id="A0A4W3HDS0"/>
<feature type="compositionally biased region" description="Basic residues" evidence="5">
    <location>
        <begin position="1"/>
        <end position="12"/>
    </location>
</feature>
<dbReference type="GeneTree" id="ENSGT00940000153820"/>
<reference evidence="7" key="4">
    <citation type="submission" date="2025-08" db="UniProtKB">
        <authorList>
            <consortium name="Ensembl"/>
        </authorList>
    </citation>
    <scope>IDENTIFICATION</scope>
</reference>
<dbReference type="PROSITE" id="PS50865">
    <property type="entry name" value="ZF_MYND_2"/>
    <property type="match status" value="1"/>
</dbReference>
<evidence type="ECO:0000313" key="8">
    <source>
        <dbReference type="Proteomes" id="UP000314986"/>
    </source>
</evidence>
<dbReference type="InterPro" id="IPR002893">
    <property type="entry name" value="Znf_MYND"/>
</dbReference>
<organism evidence="7 8">
    <name type="scientific">Callorhinchus milii</name>
    <name type="common">Ghost shark</name>
    <dbReference type="NCBI Taxonomy" id="7868"/>
    <lineage>
        <taxon>Eukaryota</taxon>
        <taxon>Metazoa</taxon>
        <taxon>Chordata</taxon>
        <taxon>Craniata</taxon>
        <taxon>Vertebrata</taxon>
        <taxon>Chondrichthyes</taxon>
        <taxon>Holocephali</taxon>
        <taxon>Chimaeriformes</taxon>
        <taxon>Callorhinchidae</taxon>
        <taxon>Callorhinchus</taxon>
    </lineage>
</organism>
<reference evidence="8" key="1">
    <citation type="journal article" date="2006" name="Science">
        <title>Ancient noncoding elements conserved in the human genome.</title>
        <authorList>
            <person name="Venkatesh B."/>
            <person name="Kirkness E.F."/>
            <person name="Loh Y.H."/>
            <person name="Halpern A.L."/>
            <person name="Lee A.P."/>
            <person name="Johnson J."/>
            <person name="Dandona N."/>
            <person name="Viswanathan L.D."/>
            <person name="Tay A."/>
            <person name="Venter J.C."/>
            <person name="Strausberg R.L."/>
            <person name="Brenner S."/>
        </authorList>
    </citation>
    <scope>NUCLEOTIDE SEQUENCE [LARGE SCALE GENOMIC DNA]</scope>
</reference>
<dbReference type="Ensembl" id="ENSCMIT00000015394.1">
    <property type="protein sequence ID" value="ENSCMIP00000015078.1"/>
    <property type="gene ID" value="ENSCMIG00000007399.1"/>
</dbReference>
<dbReference type="InterPro" id="IPR046824">
    <property type="entry name" value="Mss51-like_C"/>
</dbReference>
<keyword evidence="1" id="KW-0479">Metal-binding</keyword>
<reference evidence="8" key="3">
    <citation type="journal article" date="2014" name="Nature">
        <title>Elephant shark genome provides unique insights into gnathostome evolution.</title>
        <authorList>
            <consortium name="International Elephant Shark Genome Sequencing Consortium"/>
            <person name="Venkatesh B."/>
            <person name="Lee A.P."/>
            <person name="Ravi V."/>
            <person name="Maurya A.K."/>
            <person name="Lian M.M."/>
            <person name="Swann J.B."/>
            <person name="Ohta Y."/>
            <person name="Flajnik M.F."/>
            <person name="Sutoh Y."/>
            <person name="Kasahara M."/>
            <person name="Hoon S."/>
            <person name="Gangu V."/>
            <person name="Roy S.W."/>
            <person name="Irimia M."/>
            <person name="Korzh V."/>
            <person name="Kondrychyn I."/>
            <person name="Lim Z.W."/>
            <person name="Tay B.H."/>
            <person name="Tohari S."/>
            <person name="Kong K.W."/>
            <person name="Ho S."/>
            <person name="Lorente-Galdos B."/>
            <person name="Quilez J."/>
            <person name="Marques-Bonet T."/>
            <person name="Raney B.J."/>
            <person name="Ingham P.W."/>
            <person name="Tay A."/>
            <person name="Hillier L.W."/>
            <person name="Minx P."/>
            <person name="Boehm T."/>
            <person name="Wilson R.K."/>
            <person name="Brenner S."/>
            <person name="Warren W.C."/>
        </authorList>
    </citation>
    <scope>NUCLEOTIDE SEQUENCE [LARGE SCALE GENOMIC DNA]</scope>
</reference>
<feature type="domain" description="MYND-type" evidence="6">
    <location>
        <begin position="92"/>
        <end position="136"/>
    </location>
</feature>
<feature type="region of interest" description="Disordered" evidence="5">
    <location>
        <begin position="1"/>
        <end position="24"/>
    </location>
</feature>
<dbReference type="Gene3D" id="6.10.140.2220">
    <property type="match status" value="1"/>
</dbReference>
<dbReference type="PROSITE" id="PS01360">
    <property type="entry name" value="ZF_MYND_1"/>
    <property type="match status" value="1"/>
</dbReference>
<proteinExistence type="predicted"/>
<evidence type="ECO:0000256" key="5">
    <source>
        <dbReference type="SAM" id="MobiDB-lite"/>
    </source>
</evidence>
<reference evidence="7" key="5">
    <citation type="submission" date="2025-09" db="UniProtKB">
        <authorList>
            <consortium name="Ensembl"/>
        </authorList>
    </citation>
    <scope>IDENTIFICATION</scope>
</reference>
<dbReference type="KEGG" id="cmk:103188266"/>
<dbReference type="SUPFAM" id="SSF144232">
    <property type="entry name" value="HIT/MYND zinc finger-like"/>
    <property type="match status" value="1"/>
</dbReference>
<gene>
    <name evidence="7" type="primary">LOC103188266</name>
</gene>
<evidence type="ECO:0000256" key="4">
    <source>
        <dbReference type="PROSITE-ProRule" id="PRU00134"/>
    </source>
</evidence>
<protein>
    <submittedName>
        <fullName evidence="7">MSS51 mitochondrial translational activator</fullName>
    </submittedName>
</protein>